<dbReference type="InterPro" id="IPR017946">
    <property type="entry name" value="PLC-like_Pdiesterase_TIM-brl"/>
</dbReference>
<dbReference type="OrthoDB" id="384721at2"/>
<dbReference type="PROSITE" id="PS51704">
    <property type="entry name" value="GP_PDE"/>
    <property type="match status" value="1"/>
</dbReference>
<dbReference type="RefSeq" id="WP_111371638.1">
    <property type="nucleotide sequence ID" value="NZ_CP029480.1"/>
</dbReference>
<dbReference type="GO" id="GO:0006629">
    <property type="term" value="P:lipid metabolic process"/>
    <property type="evidence" value="ECO:0007669"/>
    <property type="project" value="InterPro"/>
</dbReference>
<dbReference type="PANTHER" id="PTHR46211">
    <property type="entry name" value="GLYCEROPHOSPHORYL DIESTER PHOSPHODIESTERASE"/>
    <property type="match status" value="1"/>
</dbReference>
<protein>
    <recommendedName>
        <fullName evidence="1">GP-PDE domain-containing protein</fullName>
    </recommendedName>
</protein>
<evidence type="ECO:0000313" key="3">
    <source>
        <dbReference type="Proteomes" id="UP000249873"/>
    </source>
</evidence>
<dbReference type="EMBL" id="CP029480">
    <property type="protein sequence ID" value="AWV98445.1"/>
    <property type="molecule type" value="Genomic_DNA"/>
</dbReference>
<dbReference type="PANTHER" id="PTHR46211:SF1">
    <property type="entry name" value="GLYCEROPHOSPHODIESTER PHOSPHODIESTERASE, CYTOPLASMIC"/>
    <property type="match status" value="1"/>
</dbReference>
<dbReference type="CDD" id="cd08566">
    <property type="entry name" value="GDPD_AtGDE_like"/>
    <property type="match status" value="1"/>
</dbReference>
<dbReference type="InterPro" id="IPR030395">
    <property type="entry name" value="GP_PDE_dom"/>
</dbReference>
<name>A0A2Z4GBK9_9BACT</name>
<gene>
    <name evidence="2" type="ORF">DJ013_09765</name>
</gene>
<dbReference type="Pfam" id="PF03009">
    <property type="entry name" value="GDPD"/>
    <property type="match status" value="1"/>
</dbReference>
<organism evidence="2 3">
    <name type="scientific">Arcticibacterium luteifluviistationis</name>
    <dbReference type="NCBI Taxonomy" id="1784714"/>
    <lineage>
        <taxon>Bacteria</taxon>
        <taxon>Pseudomonadati</taxon>
        <taxon>Bacteroidota</taxon>
        <taxon>Cytophagia</taxon>
        <taxon>Cytophagales</taxon>
        <taxon>Leadbetterellaceae</taxon>
        <taxon>Arcticibacterium</taxon>
    </lineage>
</organism>
<dbReference type="KEGG" id="als:DJ013_09765"/>
<reference evidence="2 3" key="1">
    <citation type="submission" date="2018-05" db="EMBL/GenBank/DDBJ databases">
        <title>Complete genome sequence of Arcticibacterium luteifluviistationis SM1504T, a cytophagaceae bacterium isolated from Arctic surface seawater.</title>
        <authorList>
            <person name="Li Y."/>
            <person name="Qin Q.-L."/>
        </authorList>
    </citation>
    <scope>NUCLEOTIDE SEQUENCE [LARGE SCALE GENOMIC DNA]</scope>
    <source>
        <strain evidence="2 3">SM1504</strain>
    </source>
</reference>
<proteinExistence type="predicted"/>
<dbReference type="GO" id="GO:0008081">
    <property type="term" value="F:phosphoric diester hydrolase activity"/>
    <property type="evidence" value="ECO:0007669"/>
    <property type="project" value="InterPro"/>
</dbReference>
<dbReference type="Gene3D" id="3.20.20.190">
    <property type="entry name" value="Phosphatidylinositol (PI) phosphodiesterase"/>
    <property type="match status" value="2"/>
</dbReference>
<dbReference type="Proteomes" id="UP000249873">
    <property type="component" value="Chromosome"/>
</dbReference>
<evidence type="ECO:0000259" key="1">
    <source>
        <dbReference type="PROSITE" id="PS51704"/>
    </source>
</evidence>
<accession>A0A2Z4GBK9</accession>
<dbReference type="SUPFAM" id="SSF51695">
    <property type="entry name" value="PLC-like phosphodiesterases"/>
    <property type="match status" value="1"/>
</dbReference>
<keyword evidence="3" id="KW-1185">Reference proteome</keyword>
<sequence>MKKGSLLFLIAIASIYGYGQLPPCNNNFVVIAHRGNHINAPENTLLAIQHAINVGADYVEIDLRTSKDGELVIMHDRTVDRTTNKKENLNAYTLEELRTLKIQEKHIQNGEITKYPLLWRFYASVKKAFLQILAIEMQNQVIVYINNEQQFKDWRTIAPKIPLILSLTPEVKTRAKLEAFFEQYKPDILDGNYHDYTKELVKAAQDKNIPVWPDIQSENENVNWEIAISTGLSRLQTDQPEALIAFLKARDIR</sequence>
<feature type="domain" description="GP-PDE" evidence="1">
    <location>
        <begin position="28"/>
        <end position="247"/>
    </location>
</feature>
<dbReference type="AlphaFoldDB" id="A0A2Z4GBK9"/>
<evidence type="ECO:0000313" key="2">
    <source>
        <dbReference type="EMBL" id="AWV98445.1"/>
    </source>
</evidence>